<evidence type="ECO:0000313" key="2">
    <source>
        <dbReference type="Proteomes" id="UP000294856"/>
    </source>
</evidence>
<dbReference type="AlphaFoldDB" id="A0A4R1F851"/>
<organism evidence="1 2">
    <name type="scientific">Nocardia alba</name>
    <dbReference type="NCBI Taxonomy" id="225051"/>
    <lineage>
        <taxon>Bacteria</taxon>
        <taxon>Bacillati</taxon>
        <taxon>Actinomycetota</taxon>
        <taxon>Actinomycetes</taxon>
        <taxon>Mycobacteriales</taxon>
        <taxon>Nocardiaceae</taxon>
        <taxon>Nocardia</taxon>
    </lineage>
</organism>
<dbReference type="PIRSF" id="PIRSF029171">
    <property type="entry name" value="Esterase_LipA"/>
    <property type="match status" value="1"/>
</dbReference>
<proteinExistence type="predicted"/>
<dbReference type="STRING" id="1210063.GCA_001612665_05573"/>
<dbReference type="Pfam" id="PF03583">
    <property type="entry name" value="LIP"/>
    <property type="match status" value="1"/>
</dbReference>
<comment type="caution">
    <text evidence="1">The sequence shown here is derived from an EMBL/GenBank/DDBJ whole genome shotgun (WGS) entry which is preliminary data.</text>
</comment>
<name>A0A4R1F851_9NOCA</name>
<accession>A0A4R1F851</accession>
<sequence>MPTLSILERRCRELMSPGWRLSEEYRGQRRAAEPKKRTARHRGYRPLLGTLAVAALVCAVPGPAVAAPGDEFYVPPSPLPTRANGDLIRSEPVGLLAGLGTPLPVAGTRILYQSTDTHGASIAISGIAMTPTTPWPGPGPRPLVSYAVGTHGGGDSCAPSKLLTDGVTFDSSGIPAVEYSIPDLAALLAGGFAVVMTDYQGIGTPGNHTYLQPLPEGHAVLDAARAAIRLGITTPNAPVALWGLSQGGGAVAGAAQLAASYAPDLEVAGTVAAAPPVNPAEAMATADGKWGTGLIGLFLNGLLASHPEITTTVTDRLNPNGREFLRATADQCFGLATWAGRSTKEFTTTGQTFIQLLQSDPTTRAVLDSLVLGDVSPADPVIIMQNVNDDLVPASPTLQLAADWCAQGANLTYLSIDAPPMLPQLGILGHAATFVANFDAVRWVTDRLAGIPAPQSNCRP</sequence>
<dbReference type="Proteomes" id="UP000294856">
    <property type="component" value="Unassembled WGS sequence"/>
</dbReference>
<dbReference type="SUPFAM" id="SSF53474">
    <property type="entry name" value="alpha/beta-Hydrolases"/>
    <property type="match status" value="1"/>
</dbReference>
<keyword evidence="2" id="KW-1185">Reference proteome</keyword>
<dbReference type="GO" id="GO:0016042">
    <property type="term" value="P:lipid catabolic process"/>
    <property type="evidence" value="ECO:0007669"/>
    <property type="project" value="InterPro"/>
</dbReference>
<protein>
    <submittedName>
        <fullName evidence="1">Triacylglycerol lipase</fullName>
    </submittedName>
</protein>
<dbReference type="InterPro" id="IPR029058">
    <property type="entry name" value="AB_hydrolase_fold"/>
</dbReference>
<dbReference type="GO" id="GO:0004806">
    <property type="term" value="F:triacylglycerol lipase activity"/>
    <property type="evidence" value="ECO:0007669"/>
    <property type="project" value="InterPro"/>
</dbReference>
<reference evidence="1 2" key="1">
    <citation type="submission" date="2019-03" db="EMBL/GenBank/DDBJ databases">
        <title>Genomic Encyclopedia of Type Strains, Phase IV (KMG-IV): sequencing the most valuable type-strain genomes for metagenomic binning, comparative biology and taxonomic classification.</title>
        <authorList>
            <person name="Goeker M."/>
        </authorList>
    </citation>
    <scope>NUCLEOTIDE SEQUENCE [LARGE SCALE GENOMIC DNA]</scope>
    <source>
        <strain evidence="1 2">DSM 44684</strain>
    </source>
</reference>
<dbReference type="EMBL" id="SMFR01000009">
    <property type="protein sequence ID" value="TCJ89790.1"/>
    <property type="molecule type" value="Genomic_DNA"/>
</dbReference>
<dbReference type="InterPro" id="IPR005152">
    <property type="entry name" value="Lipase_secreted"/>
</dbReference>
<dbReference type="PANTHER" id="PTHR34853">
    <property type="match status" value="1"/>
</dbReference>
<dbReference type="PANTHER" id="PTHR34853:SF1">
    <property type="entry name" value="LIPASE 5"/>
    <property type="match status" value="1"/>
</dbReference>
<dbReference type="Gene3D" id="3.40.50.1820">
    <property type="entry name" value="alpha/beta hydrolase"/>
    <property type="match status" value="1"/>
</dbReference>
<evidence type="ECO:0000313" key="1">
    <source>
        <dbReference type="EMBL" id="TCJ89790.1"/>
    </source>
</evidence>
<gene>
    <name evidence="1" type="ORF">DFR71_6429</name>
</gene>
<dbReference type="Gene3D" id="1.10.260.130">
    <property type="match status" value="1"/>
</dbReference>